<dbReference type="AlphaFoldDB" id="A0A7K1Y2K8"/>
<keyword evidence="1" id="KW-0472">Membrane</keyword>
<feature type="transmembrane region" description="Helical" evidence="1">
    <location>
        <begin position="160"/>
        <end position="181"/>
    </location>
</feature>
<protein>
    <submittedName>
        <fullName evidence="3">Acyltransferase family protein</fullName>
    </submittedName>
</protein>
<keyword evidence="4" id="KW-1185">Reference proteome</keyword>
<dbReference type="GO" id="GO:0016020">
    <property type="term" value="C:membrane"/>
    <property type="evidence" value="ECO:0007669"/>
    <property type="project" value="TreeGrafter"/>
</dbReference>
<dbReference type="PANTHER" id="PTHR23028">
    <property type="entry name" value="ACETYLTRANSFERASE"/>
    <property type="match status" value="1"/>
</dbReference>
<feature type="transmembrane region" description="Helical" evidence="1">
    <location>
        <begin position="7"/>
        <end position="26"/>
    </location>
</feature>
<evidence type="ECO:0000259" key="2">
    <source>
        <dbReference type="Pfam" id="PF01757"/>
    </source>
</evidence>
<feature type="transmembrane region" description="Helical" evidence="1">
    <location>
        <begin position="131"/>
        <end position="153"/>
    </location>
</feature>
<comment type="caution">
    <text evidence="3">The sequence shown here is derived from an EMBL/GenBank/DDBJ whole genome shotgun (WGS) entry which is preliminary data.</text>
</comment>
<dbReference type="EMBL" id="WVHS01000005">
    <property type="protein sequence ID" value="MXV17481.1"/>
    <property type="molecule type" value="Genomic_DNA"/>
</dbReference>
<gene>
    <name evidence="3" type="ORF">GS398_19435</name>
</gene>
<reference evidence="3 4" key="1">
    <citation type="submission" date="2019-11" db="EMBL/GenBank/DDBJ databases">
        <title>Pedobacter sp. HMF7056 Genome sequencing and assembly.</title>
        <authorList>
            <person name="Kang H."/>
            <person name="Kim H."/>
            <person name="Joh K."/>
        </authorList>
    </citation>
    <scope>NUCLEOTIDE SEQUENCE [LARGE SCALE GENOMIC DNA]</scope>
    <source>
        <strain evidence="3 4">HMF7056</strain>
    </source>
</reference>
<feature type="transmembrane region" description="Helical" evidence="1">
    <location>
        <begin position="83"/>
        <end position="101"/>
    </location>
</feature>
<evidence type="ECO:0000313" key="3">
    <source>
        <dbReference type="EMBL" id="MXV17481.1"/>
    </source>
</evidence>
<keyword evidence="3" id="KW-0012">Acyltransferase</keyword>
<dbReference type="InterPro" id="IPR050879">
    <property type="entry name" value="Acyltransferase_3"/>
</dbReference>
<sequence>MERNTNPLYFLRFVAALAIVFFHYTPEPEKPGLNWLNYNSDEAVTFFFFISGFVMVLTNGNYLTAAVASFSKNEFYLKRFARIYPLYIFAIITLASFHYGIRPIDTDTVKYRLIFETLAIQRWLYAGSFNYPGWSISAEFFFYLLFPFALVFMRSHPKKYTWLVCGYYILAVGATQALAYLKEMHMPGAPGKIADILFMHPVFKFAIFLAGTLCGKAFVESRITYFRKKWNRVFAMLASAAVILFAKYTLPFEMLGSGLLSPVYFVFVLAVTGFSKRGSAIFSTPLMLFLGEISYGVYILQYPVYVYFNRYLTKVTTLQSLVLYAVTLVIVASVTYHLVEKPAKKLVLSMGARKQ</sequence>
<feature type="transmembrane region" description="Helical" evidence="1">
    <location>
        <begin position="231"/>
        <end position="248"/>
    </location>
</feature>
<evidence type="ECO:0000313" key="4">
    <source>
        <dbReference type="Proteomes" id="UP000451233"/>
    </source>
</evidence>
<feature type="transmembrane region" description="Helical" evidence="1">
    <location>
        <begin position="46"/>
        <end position="71"/>
    </location>
</feature>
<keyword evidence="1" id="KW-0812">Transmembrane</keyword>
<dbReference type="GO" id="GO:0016747">
    <property type="term" value="F:acyltransferase activity, transferring groups other than amino-acyl groups"/>
    <property type="evidence" value="ECO:0007669"/>
    <property type="project" value="InterPro"/>
</dbReference>
<evidence type="ECO:0000256" key="1">
    <source>
        <dbReference type="SAM" id="Phobius"/>
    </source>
</evidence>
<dbReference type="RefSeq" id="WP_160908484.1">
    <property type="nucleotide sequence ID" value="NZ_WVHS01000005.1"/>
</dbReference>
<name>A0A7K1Y2K8_9SPHI</name>
<feature type="transmembrane region" description="Helical" evidence="1">
    <location>
        <begin position="201"/>
        <end position="219"/>
    </location>
</feature>
<dbReference type="InterPro" id="IPR002656">
    <property type="entry name" value="Acyl_transf_3_dom"/>
</dbReference>
<dbReference type="Pfam" id="PF01757">
    <property type="entry name" value="Acyl_transf_3"/>
    <property type="match status" value="1"/>
</dbReference>
<organism evidence="3 4">
    <name type="scientific">Hufsiella ginkgonis</name>
    <dbReference type="NCBI Taxonomy" id="2695274"/>
    <lineage>
        <taxon>Bacteria</taxon>
        <taxon>Pseudomonadati</taxon>
        <taxon>Bacteroidota</taxon>
        <taxon>Sphingobacteriia</taxon>
        <taxon>Sphingobacteriales</taxon>
        <taxon>Sphingobacteriaceae</taxon>
        <taxon>Hufsiella</taxon>
    </lineage>
</organism>
<keyword evidence="1" id="KW-1133">Transmembrane helix</keyword>
<dbReference type="Proteomes" id="UP000451233">
    <property type="component" value="Unassembled WGS sequence"/>
</dbReference>
<proteinExistence type="predicted"/>
<feature type="transmembrane region" description="Helical" evidence="1">
    <location>
        <begin position="286"/>
        <end position="308"/>
    </location>
</feature>
<feature type="transmembrane region" description="Helical" evidence="1">
    <location>
        <begin position="320"/>
        <end position="339"/>
    </location>
</feature>
<dbReference type="PANTHER" id="PTHR23028:SF53">
    <property type="entry name" value="ACYL_TRANSF_3 DOMAIN-CONTAINING PROTEIN"/>
    <property type="match status" value="1"/>
</dbReference>
<keyword evidence="3" id="KW-0808">Transferase</keyword>
<accession>A0A7K1Y2K8</accession>
<dbReference type="GO" id="GO:0000271">
    <property type="term" value="P:polysaccharide biosynthetic process"/>
    <property type="evidence" value="ECO:0007669"/>
    <property type="project" value="TreeGrafter"/>
</dbReference>
<feature type="transmembrane region" description="Helical" evidence="1">
    <location>
        <begin position="254"/>
        <end position="274"/>
    </location>
</feature>
<feature type="domain" description="Acyltransferase 3" evidence="2">
    <location>
        <begin position="10"/>
        <end position="333"/>
    </location>
</feature>